<evidence type="ECO:0000313" key="1">
    <source>
        <dbReference type="EMBL" id="LAB62780.1"/>
    </source>
</evidence>
<protein>
    <submittedName>
        <fullName evidence="1">Uncharacterized protein</fullName>
    </submittedName>
</protein>
<dbReference type="EMBL" id="IACN01102950">
    <property type="protein sequence ID" value="LAB62780.1"/>
    <property type="molecule type" value="Transcribed_RNA"/>
</dbReference>
<sequence>MFIFYFFPPGQSVEKKSFCEGYACALLSFTSDLKCMELDFFPSHRMGMTTRIQRQCKRAIRAKAKQEREEKKKKEVYSPYREGNGQKSEVAQHFCLTVRKGNEVVIQETKANLRGLKVGSF</sequence>
<dbReference type="AlphaFoldDB" id="A0A2D4PXX1"/>
<reference evidence="1" key="2">
    <citation type="submission" date="2017-11" db="EMBL/GenBank/DDBJ databases">
        <title>Coralsnake Venomics: Analyses of Venom Gland Transcriptomes and Proteomes of Six Brazilian Taxa.</title>
        <authorList>
            <person name="Aird S.D."/>
            <person name="Jorge da Silva N."/>
            <person name="Qiu L."/>
            <person name="Villar-Briones A."/>
            <person name="Aparecida-Saddi V."/>
            <person name="Campos-Telles M.P."/>
            <person name="Grau M."/>
            <person name="Mikheyev A.S."/>
        </authorList>
    </citation>
    <scope>NUCLEOTIDE SEQUENCE</scope>
    <source>
        <tissue evidence="1">Venom_gland</tissue>
    </source>
</reference>
<reference evidence="1" key="1">
    <citation type="submission" date="2017-07" db="EMBL/GenBank/DDBJ databases">
        <authorList>
            <person name="Mikheyev A."/>
            <person name="Grau M."/>
        </authorList>
    </citation>
    <scope>NUCLEOTIDE SEQUENCE</scope>
    <source>
        <tissue evidence="1">Venom_gland</tissue>
    </source>
</reference>
<accession>A0A2D4PXX1</accession>
<proteinExistence type="predicted"/>
<organism evidence="1">
    <name type="scientific">Micrurus surinamensis</name>
    <name type="common">Surinam coral snake</name>
    <dbReference type="NCBI Taxonomy" id="129470"/>
    <lineage>
        <taxon>Eukaryota</taxon>
        <taxon>Metazoa</taxon>
        <taxon>Chordata</taxon>
        <taxon>Craniata</taxon>
        <taxon>Vertebrata</taxon>
        <taxon>Euteleostomi</taxon>
        <taxon>Lepidosauria</taxon>
        <taxon>Squamata</taxon>
        <taxon>Bifurcata</taxon>
        <taxon>Unidentata</taxon>
        <taxon>Episquamata</taxon>
        <taxon>Toxicofera</taxon>
        <taxon>Serpentes</taxon>
        <taxon>Colubroidea</taxon>
        <taxon>Elapidae</taxon>
        <taxon>Elapinae</taxon>
        <taxon>Micrurus</taxon>
    </lineage>
</organism>
<name>A0A2D4PXX1_MICSU</name>